<dbReference type="Pfam" id="PF09339">
    <property type="entry name" value="HTH_IclR"/>
    <property type="match status" value="2"/>
</dbReference>
<dbReference type="EMBL" id="JAAKZZ010000665">
    <property type="protein sequence ID" value="NGO73240.1"/>
    <property type="molecule type" value="Genomic_DNA"/>
</dbReference>
<accession>A0A6G4X8Q8</accession>
<dbReference type="NCBIfam" id="TIGR02431">
    <property type="entry name" value="pcaR_pcaU"/>
    <property type="match status" value="1"/>
</dbReference>
<dbReference type="SUPFAM" id="SSF55781">
    <property type="entry name" value="GAF domain-like"/>
    <property type="match status" value="2"/>
</dbReference>
<feature type="domain" description="HTH iclR-type" evidence="4">
    <location>
        <begin position="11"/>
        <end position="72"/>
    </location>
</feature>
<keyword evidence="2" id="KW-0238">DNA-binding</keyword>
<evidence type="ECO:0000313" key="6">
    <source>
        <dbReference type="EMBL" id="NGO73240.1"/>
    </source>
</evidence>
<comment type="caution">
    <text evidence="6">The sequence shown here is derived from an EMBL/GenBank/DDBJ whole genome shotgun (WGS) entry which is preliminary data.</text>
</comment>
<evidence type="ECO:0000256" key="1">
    <source>
        <dbReference type="ARBA" id="ARBA00023015"/>
    </source>
</evidence>
<proteinExistence type="predicted"/>
<dbReference type="GO" id="GO:0003677">
    <property type="term" value="F:DNA binding"/>
    <property type="evidence" value="ECO:0007669"/>
    <property type="project" value="UniProtKB-KW"/>
</dbReference>
<dbReference type="GO" id="GO:0003700">
    <property type="term" value="F:DNA-binding transcription factor activity"/>
    <property type="evidence" value="ECO:0007669"/>
    <property type="project" value="TreeGrafter"/>
</dbReference>
<evidence type="ECO:0000256" key="2">
    <source>
        <dbReference type="ARBA" id="ARBA00023125"/>
    </source>
</evidence>
<evidence type="ECO:0000256" key="3">
    <source>
        <dbReference type="ARBA" id="ARBA00023163"/>
    </source>
</evidence>
<dbReference type="InterPro" id="IPR036390">
    <property type="entry name" value="WH_DNA-bd_sf"/>
</dbReference>
<gene>
    <name evidence="6" type="ORF">G5C65_33905</name>
</gene>
<dbReference type="GO" id="GO:0046278">
    <property type="term" value="P:3,4-dihydroxybenzoate metabolic process"/>
    <property type="evidence" value="ECO:0007669"/>
    <property type="project" value="InterPro"/>
</dbReference>
<dbReference type="Proteomes" id="UP000477722">
    <property type="component" value="Unassembled WGS sequence"/>
</dbReference>
<dbReference type="Pfam" id="PF01614">
    <property type="entry name" value="IclR_C"/>
    <property type="match status" value="2"/>
</dbReference>
<feature type="domain" description="IclR-ED" evidence="5">
    <location>
        <begin position="73"/>
        <end position="261"/>
    </location>
</feature>
<dbReference type="InterPro" id="IPR014757">
    <property type="entry name" value="Tscrpt_reg_IclR_C"/>
</dbReference>
<dbReference type="InterPro" id="IPR012794">
    <property type="entry name" value="PcaR_PcaU"/>
</dbReference>
<feature type="domain" description="HTH iclR-type" evidence="4">
    <location>
        <begin position="288"/>
        <end position="355"/>
    </location>
</feature>
<protein>
    <submittedName>
        <fullName evidence="6">Helix-turn-helix domain-containing protein</fullName>
    </submittedName>
</protein>
<dbReference type="PANTHER" id="PTHR30136:SF34">
    <property type="entry name" value="TRANSCRIPTIONAL REGULATOR"/>
    <property type="match status" value="1"/>
</dbReference>
<evidence type="ECO:0000259" key="4">
    <source>
        <dbReference type="PROSITE" id="PS51077"/>
    </source>
</evidence>
<dbReference type="RefSeq" id="WP_165302898.1">
    <property type="nucleotide sequence ID" value="NZ_JAAKZZ010000665.1"/>
</dbReference>
<dbReference type="Gene3D" id="3.30.450.40">
    <property type="match status" value="2"/>
</dbReference>
<dbReference type="PANTHER" id="PTHR30136">
    <property type="entry name" value="HELIX-TURN-HELIX TRANSCRIPTIONAL REGULATOR, ICLR FAMILY"/>
    <property type="match status" value="1"/>
</dbReference>
<feature type="domain" description="IclR-ED" evidence="5">
    <location>
        <begin position="349"/>
        <end position="533"/>
    </location>
</feature>
<keyword evidence="7" id="KW-1185">Reference proteome</keyword>
<reference evidence="6 7" key="1">
    <citation type="submission" date="2020-02" db="EMBL/GenBank/DDBJ databases">
        <title>Whole-genome analyses of novel actinobacteria.</title>
        <authorList>
            <person name="Sahin N."/>
            <person name="Tatar D."/>
        </authorList>
    </citation>
    <scope>NUCLEOTIDE SEQUENCE [LARGE SCALE GENOMIC DNA]</scope>
    <source>
        <strain evidence="6 7">SB3404</strain>
    </source>
</reference>
<dbReference type="SUPFAM" id="SSF46785">
    <property type="entry name" value="Winged helix' DNA-binding domain"/>
    <property type="match status" value="2"/>
</dbReference>
<dbReference type="SMART" id="SM00346">
    <property type="entry name" value="HTH_ICLR"/>
    <property type="match status" value="2"/>
</dbReference>
<dbReference type="GO" id="GO:0045892">
    <property type="term" value="P:negative regulation of DNA-templated transcription"/>
    <property type="evidence" value="ECO:0007669"/>
    <property type="project" value="TreeGrafter"/>
</dbReference>
<keyword evidence="3" id="KW-0804">Transcription</keyword>
<evidence type="ECO:0000259" key="5">
    <source>
        <dbReference type="PROSITE" id="PS51078"/>
    </source>
</evidence>
<organism evidence="6 7">
    <name type="scientific">Streptomyces boncukensis</name>
    <dbReference type="NCBI Taxonomy" id="2711219"/>
    <lineage>
        <taxon>Bacteria</taxon>
        <taxon>Bacillati</taxon>
        <taxon>Actinomycetota</taxon>
        <taxon>Actinomycetes</taxon>
        <taxon>Kitasatosporales</taxon>
        <taxon>Streptomycetaceae</taxon>
        <taxon>Streptomyces</taxon>
    </lineage>
</organism>
<name>A0A6G4X8Q8_9ACTN</name>
<dbReference type="PROSITE" id="PS51078">
    <property type="entry name" value="ICLR_ED"/>
    <property type="match status" value="2"/>
</dbReference>
<sequence>MPQRSVPGPPVGPLERGLAVLRALARAPGGRMAASELVKATGLARSPVDRIATTLVRLGYVRAEDRELALAPPLLELGAAYLRCGAVPEELDRLAARLAGELDESVSVAVPDREAVRFVVQHTRRRALSVSFRVGDVLPADRCAPGPLFAADWPPAHYAARHSRGPEDFPALPPPHGPGLSDAALRGLAAESAARGWSLDDQLIEPGLVALAVPVHDAGGRTVCAVSVVSHTSRYSADGLRAHALGQARRTAAHMAEALAAGSSPSAAPVPVPDATPDAKRDLGPEYLQSLARGLAVLAALGGASGGLTLSALAQATGLPRATARRCLHTLVQLGYAAVDDGLFTPLPQVFDLGYPLLSGLRLGEIAQPHLAGLVRQVHDSASLAVLDGPDIRYVSRVAARRIMSVSITTGTRFPAHATSMGRVLLAGLPPAQRARWLAAAELRPLTGRTLTDPEALGRVLDDVARDGYALVDQELEEGLRSVAVPVRGHDGAVVAAVNVSLHAGRTSADETRATVLPALRATAGRIAADAAAVARAGLS</sequence>
<dbReference type="Gene3D" id="1.10.10.10">
    <property type="entry name" value="Winged helix-like DNA-binding domain superfamily/Winged helix DNA-binding domain"/>
    <property type="match status" value="2"/>
</dbReference>
<evidence type="ECO:0000313" key="7">
    <source>
        <dbReference type="Proteomes" id="UP000477722"/>
    </source>
</evidence>
<dbReference type="InterPro" id="IPR029016">
    <property type="entry name" value="GAF-like_dom_sf"/>
</dbReference>
<dbReference type="InterPro" id="IPR050707">
    <property type="entry name" value="HTH_MetabolicPath_Reg"/>
</dbReference>
<dbReference type="PROSITE" id="PS51077">
    <property type="entry name" value="HTH_ICLR"/>
    <property type="match status" value="2"/>
</dbReference>
<dbReference type="AlphaFoldDB" id="A0A6G4X8Q8"/>
<dbReference type="InterPro" id="IPR005471">
    <property type="entry name" value="Tscrpt_reg_IclR_N"/>
</dbReference>
<dbReference type="GO" id="GO:0045893">
    <property type="term" value="P:positive regulation of DNA-templated transcription"/>
    <property type="evidence" value="ECO:0007669"/>
    <property type="project" value="InterPro"/>
</dbReference>
<dbReference type="InterPro" id="IPR036388">
    <property type="entry name" value="WH-like_DNA-bd_sf"/>
</dbReference>
<keyword evidence="1" id="KW-0805">Transcription regulation</keyword>